<comment type="subcellular location">
    <subcellularLocation>
        <location evidence="1">Cell membrane</location>
        <topology evidence="1">Multi-pass membrane protein</topology>
    </subcellularLocation>
</comment>
<dbReference type="PANTHER" id="PTHR40277:SF1">
    <property type="entry name" value="BLL5419 PROTEIN"/>
    <property type="match status" value="1"/>
</dbReference>
<feature type="transmembrane region" description="Helical" evidence="7">
    <location>
        <begin position="323"/>
        <end position="351"/>
    </location>
</feature>
<feature type="transmembrane region" description="Helical" evidence="7">
    <location>
        <begin position="81"/>
        <end position="109"/>
    </location>
</feature>
<evidence type="ECO:0000256" key="5">
    <source>
        <dbReference type="ARBA" id="ARBA00023136"/>
    </source>
</evidence>
<feature type="transmembrane region" description="Helical" evidence="7">
    <location>
        <begin position="282"/>
        <end position="303"/>
    </location>
</feature>
<dbReference type="PANTHER" id="PTHR40277">
    <property type="entry name" value="BLL5419 PROTEIN"/>
    <property type="match status" value="1"/>
</dbReference>
<evidence type="ECO:0000256" key="3">
    <source>
        <dbReference type="ARBA" id="ARBA00022692"/>
    </source>
</evidence>
<dbReference type="InterPro" id="IPR022791">
    <property type="entry name" value="L-PG_synthase/AglD"/>
</dbReference>
<keyword evidence="9" id="KW-1185">Reference proteome</keyword>
<feature type="transmembrane region" description="Helical" evidence="7">
    <location>
        <begin position="252"/>
        <end position="270"/>
    </location>
</feature>
<feature type="compositionally biased region" description="Basic and acidic residues" evidence="6">
    <location>
        <begin position="361"/>
        <end position="371"/>
    </location>
</feature>
<comment type="caution">
    <text evidence="8">The sequence shown here is derived from an EMBL/GenBank/DDBJ whole genome shotgun (WGS) entry which is preliminary data.</text>
</comment>
<name>A0ABN3IVS9_9ACTN</name>
<protein>
    <submittedName>
        <fullName evidence="8">Lysylphosphatidylglycerol synthase transmembrane domain-containing protein</fullName>
    </submittedName>
</protein>
<evidence type="ECO:0000256" key="2">
    <source>
        <dbReference type="ARBA" id="ARBA00022475"/>
    </source>
</evidence>
<keyword evidence="3 7" id="KW-0812">Transmembrane</keyword>
<dbReference type="Proteomes" id="UP001501231">
    <property type="component" value="Unassembled WGS sequence"/>
</dbReference>
<evidence type="ECO:0000256" key="4">
    <source>
        <dbReference type="ARBA" id="ARBA00022989"/>
    </source>
</evidence>
<keyword evidence="5 7" id="KW-0472">Membrane</keyword>
<sequence length="381" mass="38444">MIEQGVGTGFGRGVWGPAPQRGGRMAVLGGMVGARFRRGAWGRPLLRGGGGVARAYGPWLRSLVAVGIIASLVWWHSTDTLLAALGTINGAAVLAALGIGFMTTVSSALRWRLVARRLGLRLPVTAAVADYYRALFLNAVLPAGVLGDVHRAVSHGRDAGDVARAVRAVVLERLAGLIVIIAAGAAVLLAQPALLAAMAPGLAPGLAVLGGGVLVAALAVVLARGRWGRAFASATADARLVLLARGTWPGVALTSVLGLAGYIALFAVAARVAGADASLTKLVPIIVLALLSMGLPVNVGGWGPREATTALAFGAAGLGAEQGLAVAVVYGVLTLVASLPGAVVLIVRAVVPALPAQDREQLPERLDESPEKVPALTGGGQ</sequence>
<feature type="region of interest" description="Disordered" evidence="6">
    <location>
        <begin position="361"/>
        <end position="381"/>
    </location>
</feature>
<feature type="transmembrane region" description="Helical" evidence="7">
    <location>
        <begin position="56"/>
        <end position="75"/>
    </location>
</feature>
<reference evidence="8 9" key="1">
    <citation type="journal article" date="2019" name="Int. J. Syst. Evol. Microbiol.">
        <title>The Global Catalogue of Microorganisms (GCM) 10K type strain sequencing project: providing services to taxonomists for standard genome sequencing and annotation.</title>
        <authorList>
            <consortium name="The Broad Institute Genomics Platform"/>
            <consortium name="The Broad Institute Genome Sequencing Center for Infectious Disease"/>
            <person name="Wu L."/>
            <person name="Ma J."/>
        </authorList>
    </citation>
    <scope>NUCLEOTIDE SEQUENCE [LARGE SCALE GENOMIC DNA]</scope>
    <source>
        <strain evidence="8 9">JCM 3325</strain>
    </source>
</reference>
<dbReference type="EMBL" id="BAAARW010000011">
    <property type="protein sequence ID" value="GAA2415344.1"/>
    <property type="molecule type" value="Genomic_DNA"/>
</dbReference>
<feature type="transmembrane region" description="Helical" evidence="7">
    <location>
        <begin position="201"/>
        <end position="223"/>
    </location>
</feature>
<evidence type="ECO:0000313" key="8">
    <source>
        <dbReference type="EMBL" id="GAA2415344.1"/>
    </source>
</evidence>
<accession>A0ABN3IVS9</accession>
<organism evidence="8 9">
    <name type="scientific">Actinomadura vinacea</name>
    <dbReference type="NCBI Taxonomy" id="115336"/>
    <lineage>
        <taxon>Bacteria</taxon>
        <taxon>Bacillati</taxon>
        <taxon>Actinomycetota</taxon>
        <taxon>Actinomycetes</taxon>
        <taxon>Streptosporangiales</taxon>
        <taxon>Thermomonosporaceae</taxon>
        <taxon>Actinomadura</taxon>
    </lineage>
</organism>
<evidence type="ECO:0000313" key="9">
    <source>
        <dbReference type="Proteomes" id="UP001501231"/>
    </source>
</evidence>
<evidence type="ECO:0000256" key="6">
    <source>
        <dbReference type="SAM" id="MobiDB-lite"/>
    </source>
</evidence>
<proteinExistence type="predicted"/>
<evidence type="ECO:0000256" key="1">
    <source>
        <dbReference type="ARBA" id="ARBA00004651"/>
    </source>
</evidence>
<keyword evidence="4 7" id="KW-1133">Transmembrane helix</keyword>
<evidence type="ECO:0000256" key="7">
    <source>
        <dbReference type="SAM" id="Phobius"/>
    </source>
</evidence>
<dbReference type="Pfam" id="PF03706">
    <property type="entry name" value="LPG_synthase_TM"/>
    <property type="match status" value="1"/>
</dbReference>
<feature type="transmembrane region" description="Helical" evidence="7">
    <location>
        <begin position="174"/>
        <end position="195"/>
    </location>
</feature>
<keyword evidence="2" id="KW-1003">Cell membrane</keyword>
<gene>
    <name evidence="8" type="ORF">GCM10010191_26950</name>
</gene>